<proteinExistence type="inferred from homology"/>
<keyword evidence="3 9" id="KW-0238">DNA-binding</keyword>
<evidence type="ECO:0000259" key="8">
    <source>
        <dbReference type="PROSITE" id="PS50931"/>
    </source>
</evidence>
<dbReference type="GO" id="GO:0003677">
    <property type="term" value="F:DNA binding"/>
    <property type="evidence" value="ECO:0007669"/>
    <property type="project" value="UniProtKB-KW"/>
</dbReference>
<dbReference type="Gene3D" id="3.40.190.10">
    <property type="entry name" value="Periplasmic binding protein-like II"/>
    <property type="match status" value="2"/>
</dbReference>
<evidence type="ECO:0000256" key="5">
    <source>
        <dbReference type="ARBA" id="ARBA00054626"/>
    </source>
</evidence>
<evidence type="ECO:0000313" key="9">
    <source>
        <dbReference type="EMBL" id="MBB4005998.1"/>
    </source>
</evidence>
<dbReference type="SUPFAM" id="SSF53850">
    <property type="entry name" value="Periplasmic binding protein-like II"/>
    <property type="match status" value="1"/>
</dbReference>
<dbReference type="Pfam" id="PF03466">
    <property type="entry name" value="LysR_substrate"/>
    <property type="match status" value="1"/>
</dbReference>
<dbReference type="RefSeq" id="WP_075614814.1">
    <property type="nucleotide sequence ID" value="NZ_JACIED010000001.1"/>
</dbReference>
<sequence>MEPIYLKTFLLVIESGSFSAAARLLGLSQPTVSEHIKRLEHFAGQRLFERDTHSLALTRHGEAMLPFARSIIETTEKAKTFFDCAGKRHRLRFGASEDLVSEWLPDVIRSFTAHYPDIDIDFTIALSEDLIQKFEEGGLDIVLCKRGPQSLTKGELVWREPMVWLSASGQPVLREGETQLVLYPPPSITRQCAVEAMAKTTRPWRIAFSSSTLNGLAAAARIGLGMIAHARLLAPAGLFECVDFPDLPPLGELEFILLHRKLLMAPLKALYETIQAKVSAEGARVAQEARTESFINQRSDPAYQPRL</sequence>
<evidence type="ECO:0000313" key="12">
    <source>
        <dbReference type="Proteomes" id="UP000544107"/>
    </source>
</evidence>
<reference evidence="9 12" key="2">
    <citation type="submission" date="2020-08" db="EMBL/GenBank/DDBJ databases">
        <title>Genomic Encyclopedia of Type Strains, Phase IV (KMG-IV): sequencing the most valuable type-strain genomes for metagenomic binning, comparative biology and taxonomic classification.</title>
        <authorList>
            <person name="Goeker M."/>
        </authorList>
    </citation>
    <scope>NUCLEOTIDE SEQUENCE [LARGE SCALE GENOMIC DNA]</scope>
    <source>
        <strain evidence="9 12">DSM 100021</strain>
    </source>
</reference>
<comment type="caution">
    <text evidence="10">The sequence shown here is derived from an EMBL/GenBank/DDBJ whole genome shotgun (WGS) entry which is preliminary data.</text>
</comment>
<dbReference type="Pfam" id="PF00126">
    <property type="entry name" value="HTH_1"/>
    <property type="match status" value="1"/>
</dbReference>
<evidence type="ECO:0000256" key="2">
    <source>
        <dbReference type="ARBA" id="ARBA00023015"/>
    </source>
</evidence>
<feature type="domain" description="HTH lysR-type" evidence="8">
    <location>
        <begin position="1"/>
        <end position="58"/>
    </location>
</feature>
<dbReference type="GO" id="GO:0003700">
    <property type="term" value="F:DNA-binding transcription factor activity"/>
    <property type="evidence" value="ECO:0007669"/>
    <property type="project" value="InterPro"/>
</dbReference>
<dbReference type="PANTHER" id="PTHR30579">
    <property type="entry name" value="TRANSCRIPTIONAL REGULATOR"/>
    <property type="match status" value="1"/>
</dbReference>
<dbReference type="PANTHER" id="PTHR30579:SF7">
    <property type="entry name" value="HTH-TYPE TRANSCRIPTIONAL REGULATOR LRHA-RELATED"/>
    <property type="match status" value="1"/>
</dbReference>
<name>A0A1Q9A333_9HYPH</name>
<dbReference type="Proteomes" id="UP000185598">
    <property type="component" value="Unassembled WGS sequence"/>
</dbReference>
<evidence type="ECO:0000313" key="11">
    <source>
        <dbReference type="Proteomes" id="UP000185598"/>
    </source>
</evidence>
<dbReference type="PROSITE" id="PS50931">
    <property type="entry name" value="HTH_LYSR"/>
    <property type="match status" value="1"/>
</dbReference>
<dbReference type="FunFam" id="1.10.10.10:FF:000001">
    <property type="entry name" value="LysR family transcriptional regulator"/>
    <property type="match status" value="1"/>
</dbReference>
<evidence type="ECO:0000256" key="6">
    <source>
        <dbReference type="ARBA" id="ARBA00067332"/>
    </source>
</evidence>
<protein>
    <recommendedName>
        <fullName evidence="6">HTH-type transcriptional regulator TtuA</fullName>
    </recommendedName>
    <alternativeName>
        <fullName evidence="7">Tartrate utilization transcriptional regulator</fullName>
    </alternativeName>
</protein>
<evidence type="ECO:0000256" key="3">
    <source>
        <dbReference type="ARBA" id="ARBA00023125"/>
    </source>
</evidence>
<keyword evidence="4" id="KW-0804">Transcription</keyword>
<keyword evidence="2" id="KW-0805">Transcription regulation</keyword>
<dbReference type="OrthoDB" id="9789529at2"/>
<evidence type="ECO:0000256" key="4">
    <source>
        <dbReference type="ARBA" id="ARBA00023163"/>
    </source>
</evidence>
<dbReference type="PRINTS" id="PR00039">
    <property type="entry name" value="HTHLYSR"/>
</dbReference>
<dbReference type="InterPro" id="IPR005119">
    <property type="entry name" value="LysR_subst-bd"/>
</dbReference>
<organism evidence="10 11">
    <name type="scientific">Allorhizobium taibaishanense</name>
    <dbReference type="NCBI Taxonomy" id="887144"/>
    <lineage>
        <taxon>Bacteria</taxon>
        <taxon>Pseudomonadati</taxon>
        <taxon>Pseudomonadota</taxon>
        <taxon>Alphaproteobacteria</taxon>
        <taxon>Hyphomicrobiales</taxon>
        <taxon>Rhizobiaceae</taxon>
        <taxon>Rhizobium/Agrobacterium group</taxon>
        <taxon>Allorhizobium</taxon>
    </lineage>
</organism>
<accession>A0A1Q9A333</accession>
<evidence type="ECO:0000313" key="10">
    <source>
        <dbReference type="EMBL" id="OLP49023.1"/>
    </source>
</evidence>
<comment type="function">
    <text evidence="5">Transcriptional regulator of the ttuABCDE tartrate utilization operon.</text>
</comment>
<dbReference type="InterPro" id="IPR000847">
    <property type="entry name" value="LysR_HTH_N"/>
</dbReference>
<dbReference type="Proteomes" id="UP000544107">
    <property type="component" value="Unassembled WGS sequence"/>
</dbReference>
<dbReference type="EMBL" id="JACIED010000001">
    <property type="protein sequence ID" value="MBB4005998.1"/>
    <property type="molecule type" value="Genomic_DNA"/>
</dbReference>
<reference evidence="10 11" key="1">
    <citation type="submission" date="2016-09" db="EMBL/GenBank/DDBJ databases">
        <title>Rhizobium oryziradicis sp. nov., isolated from the root of rice.</title>
        <authorList>
            <person name="Zhao J."/>
            <person name="Zhang X."/>
        </authorList>
    </citation>
    <scope>NUCLEOTIDE SEQUENCE [LARGE SCALE GENOMIC DNA]</scope>
    <source>
        <strain evidence="10 11">14971</strain>
    </source>
</reference>
<dbReference type="STRING" id="887144.BJF91_18070"/>
<dbReference type="InterPro" id="IPR036390">
    <property type="entry name" value="WH_DNA-bd_sf"/>
</dbReference>
<dbReference type="EMBL" id="MKIN01000022">
    <property type="protein sequence ID" value="OLP49023.1"/>
    <property type="molecule type" value="Genomic_DNA"/>
</dbReference>
<dbReference type="Gene3D" id="1.10.10.10">
    <property type="entry name" value="Winged helix-like DNA-binding domain superfamily/Winged helix DNA-binding domain"/>
    <property type="match status" value="1"/>
</dbReference>
<dbReference type="SUPFAM" id="SSF46785">
    <property type="entry name" value="Winged helix' DNA-binding domain"/>
    <property type="match status" value="1"/>
</dbReference>
<gene>
    <name evidence="10" type="ORF">BJF91_18070</name>
    <name evidence="9" type="ORF">GGQ71_000234</name>
</gene>
<keyword evidence="11" id="KW-1185">Reference proteome</keyword>
<comment type="similarity">
    <text evidence="1">Belongs to the LysR transcriptional regulatory family.</text>
</comment>
<dbReference type="AlphaFoldDB" id="A0A1Q9A333"/>
<dbReference type="InterPro" id="IPR050176">
    <property type="entry name" value="LTTR"/>
</dbReference>
<evidence type="ECO:0000256" key="1">
    <source>
        <dbReference type="ARBA" id="ARBA00009437"/>
    </source>
</evidence>
<evidence type="ECO:0000256" key="7">
    <source>
        <dbReference type="ARBA" id="ARBA00083243"/>
    </source>
</evidence>
<dbReference type="InterPro" id="IPR036388">
    <property type="entry name" value="WH-like_DNA-bd_sf"/>
</dbReference>